<protein>
    <submittedName>
        <fullName evidence="2">Methyltransferase type 11</fullName>
    </submittedName>
</protein>
<reference evidence="2 3" key="1">
    <citation type="submission" date="2017-06" db="EMBL/GenBank/DDBJ databases">
        <title>Draft genome sequence of anaerobic fermentative bacterium Anaeromicrobium sediminis DY2726D isolated from West Pacific Ocean sediments.</title>
        <authorList>
            <person name="Zeng X."/>
        </authorList>
    </citation>
    <scope>NUCLEOTIDE SEQUENCE [LARGE SCALE GENOMIC DNA]</scope>
    <source>
        <strain evidence="2 3">DY2726D</strain>
    </source>
</reference>
<name>A0A267MN74_9FIRM</name>
<dbReference type="CDD" id="cd02440">
    <property type="entry name" value="AdoMet_MTases"/>
    <property type="match status" value="1"/>
</dbReference>
<dbReference type="InterPro" id="IPR013217">
    <property type="entry name" value="Methyltransf_12"/>
</dbReference>
<evidence type="ECO:0000259" key="1">
    <source>
        <dbReference type="Pfam" id="PF08242"/>
    </source>
</evidence>
<sequence length="196" mass="23135">MKIKDQKEFFNKNFKKWAENMSEERINIAKKSIELLDISENKSVLDVGCGTGILYYVLEDKRLKKYLGLDISEKMLEELKRTFPDADTICMDFDERVEINDKFDYIIIFNSIPHFENMNIVFENAANLLNNNGKFSIIHARTREGLKEHHRRIGYNLGREAIPTDVVLKELSEKYNFSQIHIQDEDFFYFSCIKDS</sequence>
<accession>A0A267MN74</accession>
<dbReference type="AlphaFoldDB" id="A0A267MN74"/>
<dbReference type="RefSeq" id="WP_095131818.1">
    <property type="nucleotide sequence ID" value="NZ_NIBG01000003.1"/>
</dbReference>
<comment type="caution">
    <text evidence="2">The sequence shown here is derived from an EMBL/GenBank/DDBJ whole genome shotgun (WGS) entry which is preliminary data.</text>
</comment>
<dbReference type="Gene3D" id="3.40.50.150">
    <property type="entry name" value="Vaccinia Virus protein VP39"/>
    <property type="match status" value="1"/>
</dbReference>
<keyword evidence="2" id="KW-0808">Transferase</keyword>
<dbReference type="EMBL" id="NIBG01000003">
    <property type="protein sequence ID" value="PAB60368.1"/>
    <property type="molecule type" value="Genomic_DNA"/>
</dbReference>
<dbReference type="SUPFAM" id="SSF53335">
    <property type="entry name" value="S-adenosyl-L-methionine-dependent methyltransferases"/>
    <property type="match status" value="1"/>
</dbReference>
<dbReference type="InterPro" id="IPR029063">
    <property type="entry name" value="SAM-dependent_MTases_sf"/>
</dbReference>
<keyword evidence="3" id="KW-1185">Reference proteome</keyword>
<keyword evidence="2" id="KW-0489">Methyltransferase</keyword>
<proteinExistence type="predicted"/>
<dbReference type="Proteomes" id="UP000216024">
    <property type="component" value="Unassembled WGS sequence"/>
</dbReference>
<dbReference type="PANTHER" id="PTHR43861">
    <property type="entry name" value="TRANS-ACONITATE 2-METHYLTRANSFERASE-RELATED"/>
    <property type="match status" value="1"/>
</dbReference>
<dbReference type="GO" id="GO:0008168">
    <property type="term" value="F:methyltransferase activity"/>
    <property type="evidence" value="ECO:0007669"/>
    <property type="project" value="UniProtKB-KW"/>
</dbReference>
<dbReference type="Pfam" id="PF08242">
    <property type="entry name" value="Methyltransf_12"/>
    <property type="match status" value="1"/>
</dbReference>
<organism evidence="2 3">
    <name type="scientific">Anaeromicrobium sediminis</name>
    <dbReference type="NCBI Taxonomy" id="1478221"/>
    <lineage>
        <taxon>Bacteria</taxon>
        <taxon>Bacillati</taxon>
        <taxon>Bacillota</taxon>
        <taxon>Clostridia</taxon>
        <taxon>Peptostreptococcales</taxon>
        <taxon>Thermotaleaceae</taxon>
        <taxon>Anaeromicrobium</taxon>
    </lineage>
</organism>
<dbReference type="GO" id="GO:0032259">
    <property type="term" value="P:methylation"/>
    <property type="evidence" value="ECO:0007669"/>
    <property type="project" value="UniProtKB-KW"/>
</dbReference>
<gene>
    <name evidence="2" type="ORF">CCE28_05585</name>
</gene>
<evidence type="ECO:0000313" key="2">
    <source>
        <dbReference type="EMBL" id="PAB60368.1"/>
    </source>
</evidence>
<dbReference type="OrthoDB" id="7365827at2"/>
<evidence type="ECO:0000313" key="3">
    <source>
        <dbReference type="Proteomes" id="UP000216024"/>
    </source>
</evidence>
<feature type="domain" description="Methyltransferase type 12" evidence="1">
    <location>
        <begin position="45"/>
        <end position="135"/>
    </location>
</feature>